<keyword evidence="1" id="KW-1185">Reference proteome</keyword>
<name>A0A915JBM8_ROMCU</name>
<protein>
    <submittedName>
        <fullName evidence="2">Uncharacterized protein</fullName>
    </submittedName>
</protein>
<dbReference type="WBParaSite" id="nRc.2.0.1.t23884-RA">
    <property type="protein sequence ID" value="nRc.2.0.1.t23884-RA"/>
    <property type="gene ID" value="nRc.2.0.1.g23884"/>
</dbReference>
<evidence type="ECO:0000313" key="1">
    <source>
        <dbReference type="Proteomes" id="UP000887565"/>
    </source>
</evidence>
<evidence type="ECO:0000313" key="2">
    <source>
        <dbReference type="WBParaSite" id="nRc.2.0.1.t23884-RA"/>
    </source>
</evidence>
<dbReference type="Proteomes" id="UP000887565">
    <property type="component" value="Unplaced"/>
</dbReference>
<reference evidence="2" key="1">
    <citation type="submission" date="2022-11" db="UniProtKB">
        <authorList>
            <consortium name="WormBaseParasite"/>
        </authorList>
    </citation>
    <scope>IDENTIFICATION</scope>
</reference>
<organism evidence="1 2">
    <name type="scientific">Romanomermis culicivorax</name>
    <name type="common">Nematode worm</name>
    <dbReference type="NCBI Taxonomy" id="13658"/>
    <lineage>
        <taxon>Eukaryota</taxon>
        <taxon>Metazoa</taxon>
        <taxon>Ecdysozoa</taxon>
        <taxon>Nematoda</taxon>
        <taxon>Enoplea</taxon>
        <taxon>Dorylaimia</taxon>
        <taxon>Mermithida</taxon>
        <taxon>Mermithoidea</taxon>
        <taxon>Mermithidae</taxon>
        <taxon>Romanomermis</taxon>
    </lineage>
</organism>
<accession>A0A915JBM8</accession>
<proteinExistence type="predicted"/>
<sequence length="55" mass="6243">MGSGILYPTNRHCGGAYSAVQKVHLYTCLEILQLRKDVTVKPNVECMQKIMLYMP</sequence>
<dbReference type="AlphaFoldDB" id="A0A915JBM8"/>